<evidence type="ECO:0000313" key="2">
    <source>
        <dbReference type="Proteomes" id="UP000160611"/>
    </source>
</evidence>
<accession>A0A140GB67</accession>
<dbReference type="Proteomes" id="UP000160611">
    <property type="component" value="Segment"/>
</dbReference>
<sequence length="89" mass="10475">MTGARAPPLRSLYRYLRRLCAIVPSLILRVRIRRHTADPTCIASFYIYVKVGVYYVRVCCVYARPAAGRKIEFVFVCRLKSRRRQHSIR</sequence>
<name>A0A140GB67_GSIV</name>
<organism evidence="1 2">
    <name type="scientific">Giant seaperch iridovirus</name>
    <name type="common">GSIV</name>
    <dbReference type="NCBI Taxonomy" id="176655"/>
    <lineage>
        <taxon>Viruses</taxon>
        <taxon>Varidnaviria</taxon>
        <taxon>Bamfordvirae</taxon>
        <taxon>Nucleocytoviricota</taxon>
        <taxon>Megaviricetes</taxon>
        <taxon>Pimascovirales</taxon>
        <taxon>Pimascovirales incertae sedis</taxon>
        <taxon>Iridoviridae</taxon>
        <taxon>Alphairidovirinae</taxon>
        <taxon>Megalocytivirus</taxon>
        <taxon>Megalocytivirus pagrus1</taxon>
        <taxon>Infectious spleen and kidney necrosis virus</taxon>
    </lineage>
</organism>
<proteinExistence type="predicted"/>
<protein>
    <submittedName>
        <fullName evidence="1">ORF080L</fullName>
    </submittedName>
</protein>
<reference evidence="1 2" key="2">
    <citation type="journal article" date="2016" name="Genome Announc.">
        <title>Complete Genome Sequence of a Giant Sea Perch Iridovirus in Kaohsiung, Taiwan.</title>
        <authorList>
            <person name="Wen C.M."/>
            <person name="Hong J.R."/>
        </authorList>
    </citation>
    <scope>NUCLEOTIDE SEQUENCE [LARGE SCALE GENOMIC DNA]</scope>
    <source>
        <strain evidence="1">GSIV-K1</strain>
    </source>
</reference>
<reference evidence="1 2" key="1">
    <citation type="journal article" date="2016" name="Apoptosis">
        <title>GSIV serine/threonine kinase can induce apoptotic cell death via p53 and pro-apoptotic gene Bax upregulation in fish cells.</title>
        <authorList>
            <person name="Reshi L."/>
            <person name="Wu H.C."/>
            <person name="Wu J.L."/>
            <person name="Wang H.V."/>
            <person name="Hong J.R."/>
        </authorList>
    </citation>
    <scope>NUCLEOTIDE SEQUENCE [LARGE SCALE GENOMIC DNA]</scope>
    <source>
        <strain evidence="1">GSIV-K1</strain>
    </source>
</reference>
<dbReference type="EMBL" id="KT804738">
    <property type="protein sequence ID" value="AMM72706.1"/>
    <property type="molecule type" value="Genomic_DNA"/>
</dbReference>
<evidence type="ECO:0000313" key="1">
    <source>
        <dbReference type="EMBL" id="AMM72706.1"/>
    </source>
</evidence>